<feature type="transmembrane region" description="Helical" evidence="1">
    <location>
        <begin position="25"/>
        <end position="46"/>
    </location>
</feature>
<dbReference type="AlphaFoldDB" id="A0A846QZL0"/>
<keyword evidence="4" id="KW-1185">Reference proteome</keyword>
<protein>
    <submittedName>
        <fullName evidence="3">Putative membrane protein</fullName>
    </submittedName>
</protein>
<sequence>MDFKNAEENRRYAKAKKRVKEVKGFYTHIIAYIVLIPIWIFINYMTYWDFKWFWFPVVGMGISIIVHAIKVYGYGKDWEERKMKELMEKDTL</sequence>
<accession>A0A846QZL0</accession>
<organism evidence="3 4">
    <name type="scientific">Saonia flava</name>
    <dbReference type="NCBI Taxonomy" id="523696"/>
    <lineage>
        <taxon>Bacteria</taxon>
        <taxon>Pseudomonadati</taxon>
        <taxon>Bacteroidota</taxon>
        <taxon>Flavobacteriia</taxon>
        <taxon>Flavobacteriales</taxon>
        <taxon>Flavobacteriaceae</taxon>
        <taxon>Saonia</taxon>
    </lineage>
</organism>
<dbReference type="RefSeq" id="WP_167964765.1">
    <property type="nucleotide sequence ID" value="NZ_JAATJJ010000002.1"/>
</dbReference>
<keyword evidence="1" id="KW-1133">Transmembrane helix</keyword>
<dbReference type="Proteomes" id="UP000590442">
    <property type="component" value="Unassembled WGS sequence"/>
</dbReference>
<proteinExistence type="predicted"/>
<keyword evidence="1" id="KW-0472">Membrane</keyword>
<keyword evidence="1" id="KW-0812">Transmembrane</keyword>
<evidence type="ECO:0000259" key="2">
    <source>
        <dbReference type="Pfam" id="PF13239"/>
    </source>
</evidence>
<dbReference type="Pfam" id="PF13239">
    <property type="entry name" value="2TM"/>
    <property type="match status" value="1"/>
</dbReference>
<evidence type="ECO:0000313" key="3">
    <source>
        <dbReference type="EMBL" id="NJB72092.1"/>
    </source>
</evidence>
<dbReference type="EMBL" id="JAATJJ010000002">
    <property type="protein sequence ID" value="NJB72092.1"/>
    <property type="molecule type" value="Genomic_DNA"/>
</dbReference>
<feature type="transmembrane region" description="Helical" evidence="1">
    <location>
        <begin position="52"/>
        <end position="74"/>
    </location>
</feature>
<dbReference type="InterPro" id="IPR025698">
    <property type="entry name" value="2TM_dom"/>
</dbReference>
<evidence type="ECO:0000313" key="4">
    <source>
        <dbReference type="Proteomes" id="UP000590442"/>
    </source>
</evidence>
<comment type="caution">
    <text evidence="3">The sequence shown here is derived from an EMBL/GenBank/DDBJ whole genome shotgun (WGS) entry which is preliminary data.</text>
</comment>
<reference evidence="3 4" key="1">
    <citation type="submission" date="2020-03" db="EMBL/GenBank/DDBJ databases">
        <title>Genomic Encyclopedia of Type Strains, Phase IV (KMG-IV): sequencing the most valuable type-strain genomes for metagenomic binning, comparative biology and taxonomic classification.</title>
        <authorList>
            <person name="Goeker M."/>
        </authorList>
    </citation>
    <scope>NUCLEOTIDE SEQUENCE [LARGE SCALE GENOMIC DNA]</scope>
    <source>
        <strain evidence="3 4">DSM 29762</strain>
    </source>
</reference>
<feature type="domain" description="2TM" evidence="2">
    <location>
        <begin position="14"/>
        <end position="88"/>
    </location>
</feature>
<evidence type="ECO:0000256" key="1">
    <source>
        <dbReference type="SAM" id="Phobius"/>
    </source>
</evidence>
<name>A0A846QZL0_9FLAO</name>
<gene>
    <name evidence="3" type="ORF">GGR42_002583</name>
</gene>